<dbReference type="Gene3D" id="1.20.1260.10">
    <property type="match status" value="1"/>
</dbReference>
<reference evidence="1 2" key="1">
    <citation type="submission" date="2020-07" db="EMBL/GenBank/DDBJ databases">
        <title>Taxonomic proposal: Crassvirales, a new order of highly abundant and diverse bacterial viruses.</title>
        <authorList>
            <person name="Shkoporov A.N."/>
            <person name="Stockdale S.R."/>
            <person name="Guerin E."/>
            <person name="Ross R.P."/>
            <person name="Hill C."/>
        </authorList>
    </citation>
    <scope>NUCLEOTIDE SEQUENCE [LARGE SCALE GENOMIC DNA]</scope>
</reference>
<dbReference type="GeneID" id="65130387"/>
<proteinExistence type="predicted"/>
<dbReference type="InterPro" id="IPR043876">
    <property type="entry name" value="DUF5856"/>
</dbReference>
<dbReference type="InterPro" id="IPR012347">
    <property type="entry name" value="Ferritin-like"/>
</dbReference>
<evidence type="ECO:0000313" key="1">
    <source>
        <dbReference type="EMBL" id="QOR59775.1"/>
    </source>
</evidence>
<dbReference type="SUPFAM" id="SSF47240">
    <property type="entry name" value="Ferritin-like"/>
    <property type="match status" value="1"/>
</dbReference>
<protein>
    <submittedName>
        <fullName evidence="1">Uncharacterized protein</fullName>
    </submittedName>
</protein>
<dbReference type="Proteomes" id="UP000594097">
    <property type="component" value="Segment"/>
</dbReference>
<accession>A0A7M1RZA7</accession>
<dbReference type="RefSeq" id="YP_010111933.1">
    <property type="nucleotide sequence ID" value="NC_055886.1"/>
</dbReference>
<evidence type="ECO:0000313" key="2">
    <source>
        <dbReference type="Proteomes" id="UP000594097"/>
    </source>
</evidence>
<keyword evidence="2" id="KW-1185">Reference proteome</keyword>
<dbReference type="EMBL" id="MT774393">
    <property type="protein sequence ID" value="QOR59775.1"/>
    <property type="molecule type" value="Genomic_DNA"/>
</dbReference>
<dbReference type="KEGG" id="vg:65130387"/>
<organism evidence="1 2">
    <name type="scientific">uncultured phage cr127_1</name>
    <dbReference type="NCBI Taxonomy" id="2772077"/>
    <lineage>
        <taxon>Viruses</taxon>
        <taxon>Duplodnaviria</taxon>
        <taxon>Heunggongvirae</taxon>
        <taxon>Uroviricota</taxon>
        <taxon>Caudoviricetes</taxon>
        <taxon>Crassvirales</taxon>
        <taxon>Crevaviridae</taxon>
        <taxon>Doltivirinae</taxon>
        <taxon>Kahucivirus</taxon>
        <taxon>Kahucivirus intestinalis</taxon>
    </lineage>
</organism>
<sequence length="130" mass="14627">MADIKLKSVDKNKIGEYIGECRSVMGGAKLYHWDVTGTASYAQHIALDQFIEQMNAPVDSLAETSIALYGDINITIPKTDKPTNIVDYINKFRISTKNIRNILIENVQIAIVDTIDEAALQVLYRLKRLK</sequence>
<dbReference type="Pfam" id="PF19174">
    <property type="entry name" value="DUF5856"/>
    <property type="match status" value="1"/>
</dbReference>
<name>A0A7M1RZA7_9CAUD</name>
<dbReference type="InterPro" id="IPR009078">
    <property type="entry name" value="Ferritin-like_SF"/>
</dbReference>